<feature type="domain" description="E2F/DP family winged-helix DNA-binding" evidence="11">
    <location>
        <begin position="39"/>
        <end position="104"/>
    </location>
</feature>
<dbReference type="GO" id="GO:0090575">
    <property type="term" value="C:RNA polymerase II transcription regulator complex"/>
    <property type="evidence" value="ECO:0007669"/>
    <property type="project" value="TreeGrafter"/>
</dbReference>
<reference evidence="12" key="1">
    <citation type="journal article" date="2025" name="Foods">
        <title>Unveiling the Microbial Signatures of Arabica Coffee Cherries: Insights into Ripeness Specific Diversity, Functional Traits, and Implications for Quality and Safety.</title>
        <authorList>
            <consortium name="RefSeq"/>
            <person name="Tenea G.N."/>
            <person name="Cifuentes V."/>
            <person name="Reyes P."/>
            <person name="Cevallos-Vallejos M."/>
        </authorList>
    </citation>
    <scope>NUCLEOTIDE SEQUENCE [LARGE SCALE GENOMIC DNA]</scope>
</reference>
<organism evidence="12 13">
    <name type="scientific">Coffea arabica</name>
    <name type="common">Arabian coffee</name>
    <dbReference type="NCBI Taxonomy" id="13443"/>
    <lineage>
        <taxon>Eukaryota</taxon>
        <taxon>Viridiplantae</taxon>
        <taxon>Streptophyta</taxon>
        <taxon>Embryophyta</taxon>
        <taxon>Tracheophyta</taxon>
        <taxon>Spermatophyta</taxon>
        <taxon>Magnoliopsida</taxon>
        <taxon>eudicotyledons</taxon>
        <taxon>Gunneridae</taxon>
        <taxon>Pentapetalae</taxon>
        <taxon>asterids</taxon>
        <taxon>lamiids</taxon>
        <taxon>Gentianales</taxon>
        <taxon>Rubiaceae</taxon>
        <taxon>Ixoroideae</taxon>
        <taxon>Gardenieae complex</taxon>
        <taxon>Bertiereae - Coffeeae clade</taxon>
        <taxon>Coffeeae</taxon>
        <taxon>Coffea</taxon>
    </lineage>
</organism>
<evidence type="ECO:0000256" key="3">
    <source>
        <dbReference type="ARBA" id="ARBA00022491"/>
    </source>
</evidence>
<reference evidence="13" key="2">
    <citation type="submission" date="2025-08" db="UniProtKB">
        <authorList>
            <consortium name="RefSeq"/>
        </authorList>
    </citation>
    <scope>IDENTIFICATION</scope>
    <source>
        <tissue evidence="13">Leaves</tissue>
    </source>
</reference>
<dbReference type="InterPro" id="IPR036388">
    <property type="entry name" value="WH-like_DNA-bd_sf"/>
</dbReference>
<keyword evidence="6 9" id="KW-0804">Transcription</keyword>
<evidence type="ECO:0000259" key="11">
    <source>
        <dbReference type="SMART" id="SM01372"/>
    </source>
</evidence>
<keyword evidence="12" id="KW-1185">Reference proteome</keyword>
<evidence type="ECO:0000256" key="6">
    <source>
        <dbReference type="ARBA" id="ARBA00023163"/>
    </source>
</evidence>
<feature type="compositionally biased region" description="Polar residues" evidence="10">
    <location>
        <begin position="123"/>
        <end position="134"/>
    </location>
</feature>
<dbReference type="AlphaFoldDB" id="A0A6P6XF86"/>
<dbReference type="FunFam" id="1.10.10.10:FF:000073">
    <property type="entry name" value="E2F transcription factor 8"/>
    <property type="match status" value="1"/>
</dbReference>
<dbReference type="PANTHER" id="PTHR12081">
    <property type="entry name" value="TRANSCRIPTION FACTOR E2F"/>
    <property type="match status" value="1"/>
</dbReference>
<evidence type="ECO:0000313" key="13">
    <source>
        <dbReference type="RefSeq" id="XP_027126473.1"/>
    </source>
</evidence>
<dbReference type="SMART" id="SM01372">
    <property type="entry name" value="E2F_TDP"/>
    <property type="match status" value="2"/>
</dbReference>
<evidence type="ECO:0000256" key="7">
    <source>
        <dbReference type="ARBA" id="ARBA00023242"/>
    </source>
</evidence>
<evidence type="ECO:0000256" key="5">
    <source>
        <dbReference type="ARBA" id="ARBA00023125"/>
    </source>
</evidence>
<dbReference type="SUPFAM" id="SSF46785">
    <property type="entry name" value="Winged helix' DNA-binding domain"/>
    <property type="match status" value="2"/>
</dbReference>
<keyword evidence="5 9" id="KW-0238">DNA-binding</keyword>
<dbReference type="GO" id="GO:0000978">
    <property type="term" value="F:RNA polymerase II cis-regulatory region sequence-specific DNA binding"/>
    <property type="evidence" value="ECO:0007669"/>
    <property type="project" value="InterPro"/>
</dbReference>
<accession>A0A6P6XF86</accession>
<feature type="compositionally biased region" description="Polar residues" evidence="10">
    <location>
        <begin position="144"/>
        <end position="159"/>
    </location>
</feature>
<dbReference type="InterPro" id="IPR015633">
    <property type="entry name" value="E2F"/>
</dbReference>
<dbReference type="Gene3D" id="1.10.10.10">
    <property type="entry name" value="Winged helix-like DNA-binding domain superfamily/Winged helix DNA-binding domain"/>
    <property type="match status" value="2"/>
</dbReference>
<dbReference type="InterPro" id="IPR003316">
    <property type="entry name" value="E2F_WHTH_DNA-bd_dom"/>
</dbReference>
<protein>
    <submittedName>
        <fullName evidence="13">E2F transcription factor-like E2FE isoform X1</fullName>
    </submittedName>
</protein>
<evidence type="ECO:0000256" key="4">
    <source>
        <dbReference type="ARBA" id="ARBA00023015"/>
    </source>
</evidence>
<evidence type="ECO:0000256" key="10">
    <source>
        <dbReference type="SAM" id="MobiDB-lite"/>
    </source>
</evidence>
<keyword evidence="8" id="KW-0131">Cell cycle</keyword>
<evidence type="ECO:0000256" key="1">
    <source>
        <dbReference type="ARBA" id="ARBA00004123"/>
    </source>
</evidence>
<keyword evidence="7 9" id="KW-0539">Nucleus</keyword>
<evidence type="ECO:0000256" key="9">
    <source>
        <dbReference type="RuleBase" id="RU003796"/>
    </source>
</evidence>
<evidence type="ECO:0000313" key="12">
    <source>
        <dbReference type="Proteomes" id="UP001652660"/>
    </source>
</evidence>
<evidence type="ECO:0000256" key="2">
    <source>
        <dbReference type="ARBA" id="ARBA00010940"/>
    </source>
</evidence>
<keyword evidence="3" id="KW-0678">Repressor</keyword>
<dbReference type="Proteomes" id="UP001652660">
    <property type="component" value="Chromosome 4e"/>
</dbReference>
<feature type="region of interest" description="Disordered" evidence="10">
    <location>
        <begin position="123"/>
        <end position="171"/>
    </location>
</feature>
<dbReference type="FunFam" id="1.10.10.10:FF:000295">
    <property type="entry name" value="E2F transcription factor-like E2FE"/>
    <property type="match status" value="1"/>
</dbReference>
<dbReference type="GeneID" id="113742733"/>
<dbReference type="InterPro" id="IPR036390">
    <property type="entry name" value="WH_DNA-bd_sf"/>
</dbReference>
<sequence>MGMELLPSANQAYEAAAAAAAGGSGGGGGGGGSQHIYCRKQKSLGLLCSNFLRLYDREGVETIGLDDAAARLGVERRRIYDIVNVLESVGVLARKAKNRYTWKGFGAIPSALQLLKEQGMVTNENANDGTSSVKTSDDEEDDTYSNLSNYSSQNHNFNPISAPKLPQSSKYADNRKEKSLALLTQNFVKLFLCMDMDMISLDDAAKILLKNGKDPAMTRSKVRRLYDIANVLASMKFIEKTHHPETRKPAFRWLGMKGISESGADPSAIDGSKKRAFGMDLTNMTVKRSKVEPVGDGGLQQGMKVQLKAQVKREALEDEVLRPKLQIDSRASTRSYRFGPFAPVNAPQVAASEDNKETQSHDWESLAATYRPQYHNQALRDLFAHYVEAWKSWYTEVAENPIQLIS</sequence>
<dbReference type="RefSeq" id="XP_027126473.1">
    <property type="nucleotide sequence ID" value="XM_027270672.2"/>
</dbReference>
<comment type="subcellular location">
    <subcellularLocation>
        <location evidence="1 9">Nucleus</location>
    </subcellularLocation>
</comment>
<evidence type="ECO:0000256" key="8">
    <source>
        <dbReference type="ARBA" id="ARBA00023306"/>
    </source>
</evidence>
<dbReference type="GO" id="GO:0000981">
    <property type="term" value="F:DNA-binding transcription factor activity, RNA polymerase II-specific"/>
    <property type="evidence" value="ECO:0007669"/>
    <property type="project" value="TreeGrafter"/>
</dbReference>
<feature type="domain" description="E2F/DP family winged-helix DNA-binding" evidence="11">
    <location>
        <begin position="175"/>
        <end position="255"/>
    </location>
</feature>
<name>A0A6P6XF86_COFAR</name>
<keyword evidence="4 9" id="KW-0805">Transcription regulation</keyword>
<gene>
    <name evidence="13" type="primary">LOC113742733</name>
</gene>
<dbReference type="PANTHER" id="PTHR12081:SF106">
    <property type="entry name" value="E2F TRANSCRIPTION FACTOR-LIKE E2FE"/>
    <property type="match status" value="1"/>
</dbReference>
<dbReference type="Pfam" id="PF02319">
    <property type="entry name" value="WHD_E2F_TDP"/>
    <property type="match status" value="2"/>
</dbReference>
<dbReference type="OrthoDB" id="5318at2759"/>
<comment type="similarity">
    <text evidence="2 9">Belongs to the E2F/DP family.</text>
</comment>
<proteinExistence type="inferred from homology"/>